<dbReference type="PANTHER" id="PTHR45527">
    <property type="entry name" value="NONRIBOSOMAL PEPTIDE SYNTHETASE"/>
    <property type="match status" value="1"/>
</dbReference>
<protein>
    <recommendedName>
        <fullName evidence="1">Condensation domain-containing protein</fullName>
    </recommendedName>
</protein>
<dbReference type="Proteomes" id="UP000663832">
    <property type="component" value="Unassembled WGS sequence"/>
</dbReference>
<evidence type="ECO:0000259" key="1">
    <source>
        <dbReference type="Pfam" id="PF00668"/>
    </source>
</evidence>
<organism evidence="3 4">
    <name type="scientific">Adineta steineri</name>
    <dbReference type="NCBI Taxonomy" id="433720"/>
    <lineage>
        <taxon>Eukaryota</taxon>
        <taxon>Metazoa</taxon>
        <taxon>Spiralia</taxon>
        <taxon>Gnathifera</taxon>
        <taxon>Rotifera</taxon>
        <taxon>Eurotatoria</taxon>
        <taxon>Bdelloidea</taxon>
        <taxon>Adinetida</taxon>
        <taxon>Adinetidae</taxon>
        <taxon>Adineta</taxon>
    </lineage>
</organism>
<proteinExistence type="predicted"/>
<dbReference type="GO" id="GO:0003824">
    <property type="term" value="F:catalytic activity"/>
    <property type="evidence" value="ECO:0007669"/>
    <property type="project" value="InterPro"/>
</dbReference>
<dbReference type="GO" id="GO:0043041">
    <property type="term" value="P:amino acid activation for nonribosomal peptide biosynthetic process"/>
    <property type="evidence" value="ECO:0007669"/>
    <property type="project" value="TreeGrafter"/>
</dbReference>
<dbReference type="EMBL" id="CAJNOM010001219">
    <property type="protein sequence ID" value="CAF1598866.1"/>
    <property type="molecule type" value="Genomic_DNA"/>
</dbReference>
<dbReference type="OrthoDB" id="3753210at2759"/>
<evidence type="ECO:0000313" key="2">
    <source>
        <dbReference type="EMBL" id="CAF1356548.1"/>
    </source>
</evidence>
<dbReference type="Pfam" id="PF00668">
    <property type="entry name" value="Condensation"/>
    <property type="match status" value="1"/>
</dbReference>
<dbReference type="EMBL" id="CAJNOI010000867">
    <property type="protein sequence ID" value="CAF1356548.1"/>
    <property type="molecule type" value="Genomic_DNA"/>
</dbReference>
<dbReference type="InterPro" id="IPR001242">
    <property type="entry name" value="Condensation_dom"/>
</dbReference>
<dbReference type="Gene3D" id="3.30.559.30">
    <property type="entry name" value="Nonribosomal peptide synthetase, condensation domain"/>
    <property type="match status" value="1"/>
</dbReference>
<dbReference type="GO" id="GO:0005737">
    <property type="term" value="C:cytoplasm"/>
    <property type="evidence" value="ECO:0007669"/>
    <property type="project" value="TreeGrafter"/>
</dbReference>
<dbReference type="PANTHER" id="PTHR45527:SF1">
    <property type="entry name" value="FATTY ACID SYNTHASE"/>
    <property type="match status" value="1"/>
</dbReference>
<dbReference type="GO" id="GO:0031177">
    <property type="term" value="F:phosphopantetheine binding"/>
    <property type="evidence" value="ECO:0007669"/>
    <property type="project" value="TreeGrafter"/>
</dbReference>
<dbReference type="Gene3D" id="3.30.559.10">
    <property type="entry name" value="Chloramphenicol acetyltransferase-like domain"/>
    <property type="match status" value="1"/>
</dbReference>
<evidence type="ECO:0000313" key="4">
    <source>
        <dbReference type="Proteomes" id="UP000663832"/>
    </source>
</evidence>
<gene>
    <name evidence="2" type="ORF">BJG266_LOCUS35253</name>
    <name evidence="3" type="ORF">QVE165_LOCUS52313</name>
</gene>
<sequence>MALFYIFLFKLTQDQNDLCISCHNANRYKIELQNMMGMFISTLPYRMKLDSSWSFNELVKQVQDKCISILEHSHYPLQNILNDIHANQSNVSFLQTVFDFITRSPDIDQFSFDDVNLKPIELKQSVEIAKFDFMLTFIYNPMSNDDMLSCRIVCSHDLFEDMTVTKIV</sequence>
<dbReference type="GO" id="GO:0044550">
    <property type="term" value="P:secondary metabolite biosynthetic process"/>
    <property type="evidence" value="ECO:0007669"/>
    <property type="project" value="TreeGrafter"/>
</dbReference>
<dbReference type="Proteomes" id="UP000663877">
    <property type="component" value="Unassembled WGS sequence"/>
</dbReference>
<evidence type="ECO:0000313" key="3">
    <source>
        <dbReference type="EMBL" id="CAF1598866.1"/>
    </source>
</evidence>
<dbReference type="InterPro" id="IPR023213">
    <property type="entry name" value="CAT-like_dom_sf"/>
</dbReference>
<comment type="caution">
    <text evidence="3">The sequence shown here is derived from an EMBL/GenBank/DDBJ whole genome shotgun (WGS) entry which is preliminary data.</text>
</comment>
<name>A0A816AJ99_9BILA</name>
<reference evidence="3" key="1">
    <citation type="submission" date="2021-02" db="EMBL/GenBank/DDBJ databases">
        <authorList>
            <person name="Nowell W R."/>
        </authorList>
    </citation>
    <scope>NUCLEOTIDE SEQUENCE</scope>
</reference>
<dbReference type="SUPFAM" id="SSF52777">
    <property type="entry name" value="CoA-dependent acyltransferases"/>
    <property type="match status" value="1"/>
</dbReference>
<keyword evidence="4" id="KW-1185">Reference proteome</keyword>
<feature type="domain" description="Condensation" evidence="1">
    <location>
        <begin position="1"/>
        <end position="167"/>
    </location>
</feature>
<dbReference type="AlphaFoldDB" id="A0A816AJ99"/>
<accession>A0A816AJ99</accession>